<dbReference type="GO" id="GO:0051603">
    <property type="term" value="P:proteolysis involved in protein catabolic process"/>
    <property type="evidence" value="ECO:0007669"/>
    <property type="project" value="InterPro"/>
</dbReference>
<dbReference type="Gene3D" id="3.60.20.10">
    <property type="entry name" value="Glutamine Phosphoribosylpyrophosphate, subunit 1, domain 1"/>
    <property type="match status" value="1"/>
</dbReference>
<dbReference type="GO" id="GO:0003677">
    <property type="term" value="F:DNA binding"/>
    <property type="evidence" value="ECO:0007669"/>
    <property type="project" value="UniProtKB-KW"/>
</dbReference>
<dbReference type="Proteomes" id="UP001151699">
    <property type="component" value="Chromosome C"/>
</dbReference>
<dbReference type="CDD" id="cd03750">
    <property type="entry name" value="proteasome_alpha_type_2"/>
    <property type="match status" value="1"/>
</dbReference>
<proteinExistence type="inferred from homology"/>
<keyword evidence="5" id="KW-0963">Cytoplasm</keyword>
<evidence type="ECO:0000256" key="7">
    <source>
        <dbReference type="ARBA" id="ARBA00023015"/>
    </source>
</evidence>
<dbReference type="Gene3D" id="1.10.1410.40">
    <property type="match status" value="1"/>
</dbReference>
<dbReference type="EMBL" id="WJQU01000004">
    <property type="protein sequence ID" value="KAJ6635644.1"/>
    <property type="molecule type" value="Genomic_DNA"/>
</dbReference>
<dbReference type="AlphaFoldDB" id="A0A9Q0MRL1"/>
<keyword evidence="7" id="KW-0805">Transcription regulation</keyword>
<keyword evidence="15" id="KW-1185">Reference proteome</keyword>
<keyword evidence="8" id="KW-0238">DNA-binding</keyword>
<dbReference type="PROSITE" id="PS51703">
    <property type="entry name" value="DZF"/>
    <property type="match status" value="1"/>
</dbReference>
<evidence type="ECO:0000256" key="5">
    <source>
        <dbReference type="ARBA" id="ARBA00022490"/>
    </source>
</evidence>
<evidence type="ECO:0000313" key="15">
    <source>
        <dbReference type="Proteomes" id="UP001151699"/>
    </source>
</evidence>
<sequence>MVRGGIRGRGNMRGSGGVRGHFKKAFIPRHPFDLTLAEVVFPRVGPAPDDSALTSALLKRNQDLSPTAAEQTAIANLVTKIQSVLDNLVVAPGDFNTCQLDEVRQVGSFKKGTMVTGHNVADIVVILKTLPTKEACEALSKKVQEDVKNTMKTEVVTKADVLKTELHDKGFDISNRNACVKVLITTLPQNIRKLEADTHLNAKIMQSHLAAIRHSRWFEENAHHSSIKVLIRLLRDLCKRFEAFQPLSPWILDLLAHFAIMNNPSRQALPINLAFRRVFQLLAAGLFLPGSAGISDPCENGHNRVHTSLSLEQQDACCMSAQTLLRVLAHGGYKHILGLEGNTSIARQMSVWDGVVVSPVEAVYVKPEDKKEGEDDEEMMEVLRDNPSGKLVQIEYALAAVAAGAPSVGIMAANGVVLATENKHKSILYDEQSVHKVETIADHIGMVYSGMGPDYRLLVKQARKMAQNYFLTYREPIPVAQLVQRVATLMQEYTQSGGVRPFGVSLLICGWDGGRPYLFQCDPSGSYFAWKATAMGKNSINGKTFLEKRYNKDLELDDAVHTTILTLKEGFEGQITADNIEVGICDQNGFRRLDVSTVKDYLANIP</sequence>
<dbReference type="InterPro" id="IPR023332">
    <property type="entry name" value="Proteasome_alpha-type"/>
</dbReference>
<reference evidence="14" key="1">
    <citation type="submission" date="2022-07" db="EMBL/GenBank/DDBJ databases">
        <authorList>
            <person name="Trinca V."/>
            <person name="Uliana J.V.C."/>
            <person name="Torres T.T."/>
            <person name="Ward R.J."/>
            <person name="Monesi N."/>
        </authorList>
    </citation>
    <scope>NUCLEOTIDE SEQUENCE</scope>
    <source>
        <strain evidence="14">HSMRA1968</strain>
        <tissue evidence="14">Whole embryos</tissue>
    </source>
</reference>
<evidence type="ECO:0000259" key="13">
    <source>
        <dbReference type="PROSITE" id="PS51703"/>
    </source>
</evidence>
<dbReference type="InterPro" id="IPR029055">
    <property type="entry name" value="Ntn_hydrolases_N"/>
</dbReference>
<dbReference type="PANTHER" id="PTHR46447">
    <property type="entry name" value="INTERLEUKIN ENHANCER-BINDING FACTOR"/>
    <property type="match status" value="1"/>
</dbReference>
<dbReference type="Pfam" id="PF20965">
    <property type="entry name" value="DZF_C"/>
    <property type="match status" value="1"/>
</dbReference>
<comment type="caution">
    <text evidence="14">The sequence shown here is derived from an EMBL/GenBank/DDBJ whole genome shotgun (WGS) entry which is preliminary data.</text>
</comment>
<evidence type="ECO:0000256" key="12">
    <source>
        <dbReference type="PROSITE-ProRule" id="PRU00808"/>
    </source>
</evidence>
<keyword evidence="11" id="KW-0539">Nucleus</keyword>
<gene>
    <name evidence="14" type="ORF">Bhyg_14230</name>
</gene>
<keyword evidence="9" id="KW-0010">Activator</keyword>
<accession>A0A9Q0MRL1</accession>
<dbReference type="Pfam" id="PF07528">
    <property type="entry name" value="DZF_N"/>
    <property type="match status" value="1"/>
</dbReference>
<dbReference type="OrthoDB" id="5775647at2759"/>
<evidence type="ECO:0000256" key="10">
    <source>
        <dbReference type="ARBA" id="ARBA00023163"/>
    </source>
</evidence>
<comment type="function">
    <text evidence="1">The proteasome is a multicatalytic proteinase complex which is characterized by its ability to cleave peptides with Arg, Phe, Tyr, Leu, and Glu adjacent to the leaving group at neutral or slightly basic pH. The proteasome has an ATP-dependent proteolytic activity.</text>
</comment>
<dbReference type="SUPFAM" id="SSF81301">
    <property type="entry name" value="Nucleotidyltransferase"/>
    <property type="match status" value="1"/>
</dbReference>
<evidence type="ECO:0000256" key="1">
    <source>
        <dbReference type="ARBA" id="ARBA00002000"/>
    </source>
</evidence>
<dbReference type="GO" id="GO:0003725">
    <property type="term" value="F:double-stranded RNA binding"/>
    <property type="evidence" value="ECO:0007669"/>
    <property type="project" value="TreeGrafter"/>
</dbReference>
<keyword evidence="10" id="KW-0804">Transcription</keyword>
<evidence type="ECO:0000256" key="9">
    <source>
        <dbReference type="ARBA" id="ARBA00023159"/>
    </source>
</evidence>
<dbReference type="InterPro" id="IPR049402">
    <property type="entry name" value="DZF_dom_C"/>
</dbReference>
<evidence type="ECO:0000256" key="2">
    <source>
        <dbReference type="ARBA" id="ARBA00004123"/>
    </source>
</evidence>
<feature type="domain" description="DZF" evidence="13">
    <location>
        <begin position="24"/>
        <end position="377"/>
    </location>
</feature>
<protein>
    <recommendedName>
        <fullName evidence="4">Proteasome subunit alpha type-2</fullName>
    </recommendedName>
</protein>
<keyword evidence="6 12" id="KW-0647">Proteasome</keyword>
<dbReference type="Pfam" id="PF00227">
    <property type="entry name" value="Proteasome"/>
    <property type="match status" value="1"/>
</dbReference>
<dbReference type="InterPro" id="IPR052134">
    <property type="entry name" value="ILF2"/>
</dbReference>
<dbReference type="SMART" id="SM00572">
    <property type="entry name" value="DZF"/>
    <property type="match status" value="1"/>
</dbReference>
<evidence type="ECO:0000256" key="8">
    <source>
        <dbReference type="ARBA" id="ARBA00023125"/>
    </source>
</evidence>
<evidence type="ECO:0000256" key="6">
    <source>
        <dbReference type="ARBA" id="ARBA00022942"/>
    </source>
</evidence>
<evidence type="ECO:0000313" key="14">
    <source>
        <dbReference type="EMBL" id="KAJ6635644.1"/>
    </source>
</evidence>
<evidence type="ECO:0000256" key="3">
    <source>
        <dbReference type="ARBA" id="ARBA00004496"/>
    </source>
</evidence>
<dbReference type="Gene3D" id="3.30.460.10">
    <property type="entry name" value="Beta Polymerase, domain 2"/>
    <property type="match status" value="1"/>
</dbReference>
<dbReference type="PANTHER" id="PTHR46447:SF1">
    <property type="entry name" value="INTERLEUKIN ENHANCER-BINDING FACTOR 2"/>
    <property type="match status" value="1"/>
</dbReference>
<dbReference type="GO" id="GO:0005737">
    <property type="term" value="C:cytoplasm"/>
    <property type="evidence" value="ECO:0007669"/>
    <property type="project" value="UniProtKB-SubCell"/>
</dbReference>
<name>A0A9Q0MRL1_9DIPT</name>
<dbReference type="InterPro" id="IPR049401">
    <property type="entry name" value="DZF_dom_N"/>
</dbReference>
<dbReference type="InterPro" id="IPR043519">
    <property type="entry name" value="NT_sf"/>
</dbReference>
<dbReference type="NCBIfam" id="NF003075">
    <property type="entry name" value="PRK03996.1"/>
    <property type="match status" value="1"/>
</dbReference>
<evidence type="ECO:0000256" key="11">
    <source>
        <dbReference type="ARBA" id="ARBA00023242"/>
    </source>
</evidence>
<dbReference type="InterPro" id="IPR001353">
    <property type="entry name" value="Proteasome_sua/b"/>
</dbReference>
<dbReference type="FunFam" id="3.30.460.10:FF:000058">
    <property type="entry name" value="Interleukin enhancer-binding factor 2"/>
    <property type="match status" value="1"/>
</dbReference>
<organism evidence="14 15">
    <name type="scientific">Pseudolycoriella hygida</name>
    <dbReference type="NCBI Taxonomy" id="35572"/>
    <lineage>
        <taxon>Eukaryota</taxon>
        <taxon>Metazoa</taxon>
        <taxon>Ecdysozoa</taxon>
        <taxon>Arthropoda</taxon>
        <taxon>Hexapoda</taxon>
        <taxon>Insecta</taxon>
        <taxon>Pterygota</taxon>
        <taxon>Neoptera</taxon>
        <taxon>Endopterygota</taxon>
        <taxon>Diptera</taxon>
        <taxon>Nematocera</taxon>
        <taxon>Sciaroidea</taxon>
        <taxon>Sciaridae</taxon>
        <taxon>Pseudolycoriella</taxon>
    </lineage>
</organism>
<dbReference type="PROSITE" id="PS50152">
    <property type="entry name" value="25A_SYNTH_3"/>
    <property type="match status" value="1"/>
</dbReference>
<evidence type="ECO:0000256" key="4">
    <source>
        <dbReference type="ARBA" id="ARBA00021337"/>
    </source>
</evidence>
<comment type="subcellular location">
    <subcellularLocation>
        <location evidence="3">Cytoplasm</location>
    </subcellularLocation>
    <subcellularLocation>
        <location evidence="2">Nucleus</location>
    </subcellularLocation>
</comment>
<dbReference type="FunFam" id="3.60.20.10:FF:000012">
    <property type="entry name" value="Proteasome subunit alpha type"/>
    <property type="match status" value="1"/>
</dbReference>
<dbReference type="GO" id="GO:0071013">
    <property type="term" value="C:catalytic step 2 spliceosome"/>
    <property type="evidence" value="ECO:0007669"/>
    <property type="project" value="TreeGrafter"/>
</dbReference>
<dbReference type="InterPro" id="IPR006561">
    <property type="entry name" value="DZF_dom"/>
</dbReference>
<dbReference type="GO" id="GO:0019773">
    <property type="term" value="C:proteasome core complex, alpha-subunit complex"/>
    <property type="evidence" value="ECO:0007669"/>
    <property type="project" value="UniProtKB-UniRule"/>
</dbReference>
<dbReference type="PROSITE" id="PS51475">
    <property type="entry name" value="PROTEASOME_ALPHA_2"/>
    <property type="match status" value="1"/>
</dbReference>
<comment type="similarity">
    <text evidence="12">Belongs to the peptidase T1A family.</text>
</comment>
<dbReference type="SUPFAM" id="SSF56235">
    <property type="entry name" value="N-terminal nucleophile aminohydrolases (Ntn hydrolases)"/>
    <property type="match status" value="1"/>
</dbReference>
<dbReference type="GO" id="GO:0045893">
    <property type="term" value="P:positive regulation of DNA-templated transcription"/>
    <property type="evidence" value="ECO:0007669"/>
    <property type="project" value="TreeGrafter"/>
</dbReference>